<evidence type="ECO:0000256" key="4">
    <source>
        <dbReference type="ARBA" id="ARBA00004406"/>
    </source>
</evidence>
<evidence type="ECO:0000256" key="5">
    <source>
        <dbReference type="ARBA" id="ARBA00010617"/>
    </source>
</evidence>
<dbReference type="InterPro" id="IPR017972">
    <property type="entry name" value="Cyt_P450_CS"/>
</dbReference>
<name>B3MXS8_DROAN</name>
<dbReference type="OMA" id="HIATTYK"/>
<keyword evidence="6 14" id="KW-0349">Heme</keyword>
<evidence type="ECO:0000313" key="17">
    <source>
        <dbReference type="EMBL" id="EDV38543.1"/>
    </source>
</evidence>
<feature type="region of interest" description="Disordered" evidence="16">
    <location>
        <begin position="434"/>
        <end position="459"/>
    </location>
</feature>
<dbReference type="Pfam" id="PF00067">
    <property type="entry name" value="p450"/>
    <property type="match status" value="1"/>
</dbReference>
<accession>B3MXS8</accession>
<feature type="binding site" description="axial binding residue" evidence="14">
    <location>
        <position position="476"/>
    </location>
    <ligand>
        <name>heme</name>
        <dbReference type="ChEBI" id="CHEBI:30413"/>
    </ligand>
    <ligandPart>
        <name>Fe</name>
        <dbReference type="ChEBI" id="CHEBI:18248"/>
    </ligandPart>
</feature>
<comment type="cofactor">
    <cofactor evidence="1 14">
        <name>heme</name>
        <dbReference type="ChEBI" id="CHEBI:30413"/>
    </cofactor>
</comment>
<dbReference type="STRING" id="7217.B3MXS8"/>
<evidence type="ECO:0000256" key="1">
    <source>
        <dbReference type="ARBA" id="ARBA00001971"/>
    </source>
</evidence>
<evidence type="ECO:0000256" key="13">
    <source>
        <dbReference type="ARBA" id="ARBA00023136"/>
    </source>
</evidence>
<evidence type="ECO:0000256" key="16">
    <source>
        <dbReference type="SAM" id="MobiDB-lite"/>
    </source>
</evidence>
<keyword evidence="18" id="KW-1185">Reference proteome</keyword>
<dbReference type="PhylomeDB" id="B3MXS8"/>
<keyword evidence="12 15" id="KW-0503">Monooxygenase</keyword>
<dbReference type="InterPro" id="IPR050196">
    <property type="entry name" value="Cytochrome_P450_Monoox"/>
</dbReference>
<dbReference type="Gene3D" id="1.10.630.10">
    <property type="entry name" value="Cytochrome P450"/>
    <property type="match status" value="1"/>
</dbReference>
<dbReference type="eggNOG" id="KOG0157">
    <property type="taxonomic scope" value="Eukaryota"/>
</dbReference>
<evidence type="ECO:0000313" key="18">
    <source>
        <dbReference type="Proteomes" id="UP000007801"/>
    </source>
</evidence>
<dbReference type="InterPro" id="IPR002403">
    <property type="entry name" value="Cyt_P450_E_grp-IV"/>
</dbReference>
<dbReference type="SUPFAM" id="SSF48264">
    <property type="entry name" value="Cytochrome P450"/>
    <property type="match status" value="1"/>
</dbReference>
<evidence type="ECO:0000256" key="3">
    <source>
        <dbReference type="ARBA" id="ARBA00004174"/>
    </source>
</evidence>
<evidence type="ECO:0000256" key="7">
    <source>
        <dbReference type="ARBA" id="ARBA00022723"/>
    </source>
</evidence>
<evidence type="ECO:0000256" key="10">
    <source>
        <dbReference type="ARBA" id="ARBA00023002"/>
    </source>
</evidence>
<dbReference type="OrthoDB" id="1470350at2759"/>
<dbReference type="Proteomes" id="UP000007801">
    <property type="component" value="Unassembled WGS sequence"/>
</dbReference>
<dbReference type="InterPro" id="IPR001128">
    <property type="entry name" value="Cyt_P450"/>
</dbReference>
<keyword evidence="9" id="KW-0492">Microsome</keyword>
<comment type="similarity">
    <text evidence="5 15">Belongs to the cytochrome P450 family.</text>
</comment>
<dbReference type="GO" id="GO:0005789">
    <property type="term" value="C:endoplasmic reticulum membrane"/>
    <property type="evidence" value="ECO:0007669"/>
    <property type="project" value="UniProtKB-SubCell"/>
</dbReference>
<evidence type="ECO:0000256" key="14">
    <source>
        <dbReference type="PIRSR" id="PIRSR602403-1"/>
    </source>
</evidence>
<dbReference type="InParanoid" id="B3MXS8"/>
<dbReference type="GO" id="GO:0005506">
    <property type="term" value="F:iron ion binding"/>
    <property type="evidence" value="ECO:0007669"/>
    <property type="project" value="InterPro"/>
</dbReference>
<dbReference type="PANTHER" id="PTHR24291:SF189">
    <property type="entry name" value="CYTOCHROME P450 4C3-RELATED"/>
    <property type="match status" value="1"/>
</dbReference>
<dbReference type="HOGENOM" id="CLU_001570_5_1_1"/>
<evidence type="ECO:0000256" key="8">
    <source>
        <dbReference type="ARBA" id="ARBA00022824"/>
    </source>
</evidence>
<keyword evidence="10 15" id="KW-0560">Oxidoreductase</keyword>
<protein>
    <submittedName>
        <fullName evidence="17">Uncharacterized protein</fullName>
    </submittedName>
</protein>
<evidence type="ECO:0000256" key="9">
    <source>
        <dbReference type="ARBA" id="ARBA00022848"/>
    </source>
</evidence>
<dbReference type="CTD" id="32172"/>
<comment type="function">
    <text evidence="2">May be involved in the metabolism of insect hormones and in the breakdown of synthetic insecticides.</text>
</comment>
<evidence type="ECO:0000256" key="15">
    <source>
        <dbReference type="RuleBase" id="RU000461"/>
    </source>
</evidence>
<sequence length="538" mass="62028">MHLVVALWVCGALLVVLLGFQQRKCWRLIWQLSGWRGVVQQPLLWFLLCINLHPDSILERVTQLRIYFRRPLGIILGTRVLVYIDDPADMESILNAPECLDKSFLQDGFFANRGLLHARGQRWKLRRKQLNPAFGHNIVASFFDVFNSVGNQLVEQFKLDPNLHGKGIKYTDAEDLLSRAVLEVSCMTIMGTQTNFTEIDDDHIAHSYKRLLEISAVRVVKPWLQVGMLQRLLAPDLYAESQKCNKLLEDFVGDIVRNKHRNWRLRETAGEDVPSGGGWQRRIFIEQIFQLAANGEMTLEEIMDEAQSMVLVSFETVSNSIMLALLCLATNRGECRQRLKAEIAAVVPENGGGYVGLEQLQQLRYLDAFVSESLRLLATVPMNLRHVSRDFQLPGREAIVPQNSIVVLDTFNMQRDERWWGATARQFDPQRFLDQDQDQDESSKQQPKDQSQAKKEPLTRRHSYSFLPFSKGLRSCIGRRYGLFIMKVFLVKLLASFDFHSDFQLENLQFVENISLKFRNVEDIYLDIQPHSLSKDFI</sequence>
<evidence type="ECO:0000256" key="2">
    <source>
        <dbReference type="ARBA" id="ARBA00003690"/>
    </source>
</evidence>
<dbReference type="GO" id="GO:0016705">
    <property type="term" value="F:oxidoreductase activity, acting on paired donors, with incorporation or reduction of molecular oxygen"/>
    <property type="evidence" value="ECO:0007669"/>
    <property type="project" value="InterPro"/>
</dbReference>
<feature type="compositionally biased region" description="Basic and acidic residues" evidence="16">
    <location>
        <begin position="441"/>
        <end position="459"/>
    </location>
</feature>
<dbReference type="AlphaFoldDB" id="B3MXS8"/>
<evidence type="ECO:0000256" key="11">
    <source>
        <dbReference type="ARBA" id="ARBA00023004"/>
    </source>
</evidence>
<reference evidence="17 18" key="1">
    <citation type="journal article" date="2007" name="Nature">
        <title>Evolution of genes and genomes on the Drosophila phylogeny.</title>
        <authorList>
            <consortium name="Drosophila 12 Genomes Consortium"/>
            <person name="Clark A.G."/>
            <person name="Eisen M.B."/>
            <person name="Smith D.R."/>
            <person name="Bergman C.M."/>
            <person name="Oliver B."/>
            <person name="Markow T.A."/>
            <person name="Kaufman T.C."/>
            <person name="Kellis M."/>
            <person name="Gelbart W."/>
            <person name="Iyer V.N."/>
            <person name="Pollard D.A."/>
            <person name="Sackton T.B."/>
            <person name="Larracuente A.M."/>
            <person name="Singh N.D."/>
            <person name="Abad J.P."/>
            <person name="Abt D.N."/>
            <person name="Adryan B."/>
            <person name="Aguade M."/>
            <person name="Akashi H."/>
            <person name="Anderson W.W."/>
            <person name="Aquadro C.F."/>
            <person name="Ardell D.H."/>
            <person name="Arguello R."/>
            <person name="Artieri C.G."/>
            <person name="Barbash D.A."/>
            <person name="Barker D."/>
            <person name="Barsanti P."/>
            <person name="Batterham P."/>
            <person name="Batzoglou S."/>
            <person name="Begun D."/>
            <person name="Bhutkar A."/>
            <person name="Blanco E."/>
            <person name="Bosak S.A."/>
            <person name="Bradley R.K."/>
            <person name="Brand A.D."/>
            <person name="Brent M.R."/>
            <person name="Brooks A.N."/>
            <person name="Brown R.H."/>
            <person name="Butlin R.K."/>
            <person name="Caggese C."/>
            <person name="Calvi B.R."/>
            <person name="Bernardo de Carvalho A."/>
            <person name="Caspi A."/>
            <person name="Castrezana S."/>
            <person name="Celniker S.E."/>
            <person name="Chang J.L."/>
            <person name="Chapple C."/>
            <person name="Chatterji S."/>
            <person name="Chinwalla A."/>
            <person name="Civetta A."/>
            <person name="Clifton S.W."/>
            <person name="Comeron J.M."/>
            <person name="Costello J.C."/>
            <person name="Coyne J.A."/>
            <person name="Daub J."/>
            <person name="David R.G."/>
            <person name="Delcher A.L."/>
            <person name="Delehaunty K."/>
            <person name="Do C.B."/>
            <person name="Ebling H."/>
            <person name="Edwards K."/>
            <person name="Eickbush T."/>
            <person name="Evans J.D."/>
            <person name="Filipski A."/>
            <person name="Findeiss S."/>
            <person name="Freyhult E."/>
            <person name="Fulton L."/>
            <person name="Fulton R."/>
            <person name="Garcia A.C."/>
            <person name="Gardiner A."/>
            <person name="Garfield D.A."/>
            <person name="Garvin B.E."/>
            <person name="Gibson G."/>
            <person name="Gilbert D."/>
            <person name="Gnerre S."/>
            <person name="Godfrey J."/>
            <person name="Good R."/>
            <person name="Gotea V."/>
            <person name="Gravely B."/>
            <person name="Greenberg A.J."/>
            <person name="Griffiths-Jones S."/>
            <person name="Gross S."/>
            <person name="Guigo R."/>
            <person name="Gustafson E.A."/>
            <person name="Haerty W."/>
            <person name="Hahn M.W."/>
            <person name="Halligan D.L."/>
            <person name="Halpern A.L."/>
            <person name="Halter G.M."/>
            <person name="Han M.V."/>
            <person name="Heger A."/>
            <person name="Hillier L."/>
            <person name="Hinrichs A.S."/>
            <person name="Holmes I."/>
            <person name="Hoskins R.A."/>
            <person name="Hubisz M.J."/>
            <person name="Hultmark D."/>
            <person name="Huntley M.A."/>
            <person name="Jaffe D.B."/>
            <person name="Jagadeeshan S."/>
            <person name="Jeck W.R."/>
            <person name="Johnson J."/>
            <person name="Jones C.D."/>
            <person name="Jordan W.C."/>
            <person name="Karpen G.H."/>
            <person name="Kataoka E."/>
            <person name="Keightley P.D."/>
            <person name="Kheradpour P."/>
            <person name="Kirkness E.F."/>
            <person name="Koerich L.B."/>
            <person name="Kristiansen K."/>
            <person name="Kudrna D."/>
            <person name="Kulathinal R.J."/>
            <person name="Kumar S."/>
            <person name="Kwok R."/>
            <person name="Lander E."/>
            <person name="Langley C.H."/>
            <person name="Lapoint R."/>
            <person name="Lazzaro B.P."/>
            <person name="Lee S.J."/>
            <person name="Levesque L."/>
            <person name="Li R."/>
            <person name="Lin C.F."/>
            <person name="Lin M.F."/>
            <person name="Lindblad-Toh K."/>
            <person name="Llopart A."/>
            <person name="Long M."/>
            <person name="Low L."/>
            <person name="Lozovsky E."/>
            <person name="Lu J."/>
            <person name="Luo M."/>
            <person name="Machado C.A."/>
            <person name="Makalowski W."/>
            <person name="Marzo M."/>
            <person name="Matsuda M."/>
            <person name="Matzkin L."/>
            <person name="McAllister B."/>
            <person name="McBride C.S."/>
            <person name="McKernan B."/>
            <person name="McKernan K."/>
            <person name="Mendez-Lago M."/>
            <person name="Minx P."/>
            <person name="Mollenhauer M.U."/>
            <person name="Montooth K."/>
            <person name="Mount S.M."/>
            <person name="Mu X."/>
            <person name="Myers E."/>
            <person name="Negre B."/>
            <person name="Newfeld S."/>
            <person name="Nielsen R."/>
            <person name="Noor M.A."/>
            <person name="O'Grady P."/>
            <person name="Pachter L."/>
            <person name="Papaceit M."/>
            <person name="Parisi M.J."/>
            <person name="Parisi M."/>
            <person name="Parts L."/>
            <person name="Pedersen J.S."/>
            <person name="Pesole G."/>
            <person name="Phillippy A.M."/>
            <person name="Ponting C.P."/>
            <person name="Pop M."/>
            <person name="Porcelli D."/>
            <person name="Powell J.R."/>
            <person name="Prohaska S."/>
            <person name="Pruitt K."/>
            <person name="Puig M."/>
            <person name="Quesneville H."/>
            <person name="Ram K.R."/>
            <person name="Rand D."/>
            <person name="Rasmussen M.D."/>
            <person name="Reed L.K."/>
            <person name="Reenan R."/>
            <person name="Reily A."/>
            <person name="Remington K.A."/>
            <person name="Rieger T.T."/>
            <person name="Ritchie M.G."/>
            <person name="Robin C."/>
            <person name="Rogers Y.H."/>
            <person name="Rohde C."/>
            <person name="Rozas J."/>
            <person name="Rubenfield M.J."/>
            <person name="Ruiz A."/>
            <person name="Russo S."/>
            <person name="Salzberg S.L."/>
            <person name="Sanchez-Gracia A."/>
            <person name="Saranga D.J."/>
            <person name="Sato H."/>
            <person name="Schaeffer S.W."/>
            <person name="Schatz M.C."/>
            <person name="Schlenke T."/>
            <person name="Schwartz R."/>
            <person name="Segarra C."/>
            <person name="Singh R.S."/>
            <person name="Sirot L."/>
            <person name="Sirota M."/>
            <person name="Sisneros N.B."/>
            <person name="Smith C.D."/>
            <person name="Smith T.F."/>
            <person name="Spieth J."/>
            <person name="Stage D.E."/>
            <person name="Stark A."/>
            <person name="Stephan W."/>
            <person name="Strausberg R.L."/>
            <person name="Strempel S."/>
            <person name="Sturgill D."/>
            <person name="Sutton G."/>
            <person name="Sutton G.G."/>
            <person name="Tao W."/>
            <person name="Teichmann S."/>
            <person name="Tobari Y.N."/>
            <person name="Tomimura Y."/>
            <person name="Tsolas J.M."/>
            <person name="Valente V.L."/>
            <person name="Venter E."/>
            <person name="Venter J.C."/>
            <person name="Vicario S."/>
            <person name="Vieira F.G."/>
            <person name="Vilella A.J."/>
            <person name="Villasante A."/>
            <person name="Walenz B."/>
            <person name="Wang J."/>
            <person name="Wasserman M."/>
            <person name="Watts T."/>
            <person name="Wilson D."/>
            <person name="Wilson R.K."/>
            <person name="Wing R.A."/>
            <person name="Wolfner M.F."/>
            <person name="Wong A."/>
            <person name="Wong G.K."/>
            <person name="Wu C.I."/>
            <person name="Wu G."/>
            <person name="Yamamoto D."/>
            <person name="Yang H.P."/>
            <person name="Yang S.P."/>
            <person name="Yorke J.A."/>
            <person name="Yoshida K."/>
            <person name="Zdobnov E."/>
            <person name="Zhang P."/>
            <person name="Zhang Y."/>
            <person name="Zimin A.V."/>
            <person name="Baldwin J."/>
            <person name="Abdouelleil A."/>
            <person name="Abdulkadir J."/>
            <person name="Abebe A."/>
            <person name="Abera B."/>
            <person name="Abreu J."/>
            <person name="Acer S.C."/>
            <person name="Aftuck L."/>
            <person name="Alexander A."/>
            <person name="An P."/>
            <person name="Anderson E."/>
            <person name="Anderson S."/>
            <person name="Arachi H."/>
            <person name="Azer M."/>
            <person name="Bachantsang P."/>
            <person name="Barry A."/>
            <person name="Bayul T."/>
            <person name="Berlin A."/>
            <person name="Bessette D."/>
            <person name="Bloom T."/>
            <person name="Blye J."/>
            <person name="Boguslavskiy L."/>
            <person name="Bonnet C."/>
            <person name="Boukhgalter B."/>
            <person name="Bourzgui I."/>
            <person name="Brown A."/>
            <person name="Cahill P."/>
            <person name="Channer S."/>
            <person name="Cheshatsang Y."/>
            <person name="Chuda L."/>
            <person name="Citroen M."/>
            <person name="Collymore A."/>
            <person name="Cooke P."/>
            <person name="Costello M."/>
            <person name="D'Aco K."/>
            <person name="Daza R."/>
            <person name="De Haan G."/>
            <person name="DeGray S."/>
            <person name="DeMaso C."/>
            <person name="Dhargay N."/>
            <person name="Dooley K."/>
            <person name="Dooley E."/>
            <person name="Doricent M."/>
            <person name="Dorje P."/>
            <person name="Dorjee K."/>
            <person name="Dupes A."/>
            <person name="Elong R."/>
            <person name="Falk J."/>
            <person name="Farina A."/>
            <person name="Faro S."/>
            <person name="Ferguson D."/>
            <person name="Fisher S."/>
            <person name="Foley C.D."/>
            <person name="Franke A."/>
            <person name="Friedrich D."/>
            <person name="Gadbois L."/>
            <person name="Gearin G."/>
            <person name="Gearin C.R."/>
            <person name="Giannoukos G."/>
            <person name="Goode T."/>
            <person name="Graham J."/>
            <person name="Grandbois E."/>
            <person name="Grewal S."/>
            <person name="Gyaltsen K."/>
            <person name="Hafez N."/>
            <person name="Hagos B."/>
            <person name="Hall J."/>
            <person name="Henson C."/>
            <person name="Hollinger A."/>
            <person name="Honan T."/>
            <person name="Huard M.D."/>
            <person name="Hughes L."/>
            <person name="Hurhula B."/>
            <person name="Husby M.E."/>
            <person name="Kamat A."/>
            <person name="Kanga B."/>
            <person name="Kashin S."/>
            <person name="Khazanovich D."/>
            <person name="Kisner P."/>
            <person name="Lance K."/>
            <person name="Lara M."/>
            <person name="Lee W."/>
            <person name="Lennon N."/>
            <person name="Letendre F."/>
            <person name="LeVine R."/>
            <person name="Lipovsky A."/>
            <person name="Liu X."/>
            <person name="Liu J."/>
            <person name="Liu S."/>
            <person name="Lokyitsang T."/>
            <person name="Lokyitsang Y."/>
            <person name="Lubonja R."/>
            <person name="Lui A."/>
            <person name="MacDonald P."/>
            <person name="Magnisalis V."/>
            <person name="Maru K."/>
            <person name="Matthews C."/>
            <person name="McCusker W."/>
            <person name="McDonough S."/>
            <person name="Mehta T."/>
            <person name="Meldrim J."/>
            <person name="Meneus L."/>
            <person name="Mihai O."/>
            <person name="Mihalev A."/>
            <person name="Mihova T."/>
            <person name="Mittelman R."/>
            <person name="Mlenga V."/>
            <person name="Montmayeur A."/>
            <person name="Mulrain L."/>
            <person name="Navidi A."/>
            <person name="Naylor J."/>
            <person name="Negash T."/>
            <person name="Nguyen T."/>
            <person name="Nguyen N."/>
            <person name="Nicol R."/>
            <person name="Norbu C."/>
            <person name="Norbu N."/>
            <person name="Novod N."/>
            <person name="O'Neill B."/>
            <person name="Osman S."/>
            <person name="Markiewicz E."/>
            <person name="Oyono O.L."/>
            <person name="Patti C."/>
            <person name="Phunkhang P."/>
            <person name="Pierre F."/>
            <person name="Priest M."/>
            <person name="Raghuraman S."/>
            <person name="Rege F."/>
            <person name="Reyes R."/>
            <person name="Rise C."/>
            <person name="Rogov P."/>
            <person name="Ross K."/>
            <person name="Ryan E."/>
            <person name="Settipalli S."/>
            <person name="Shea T."/>
            <person name="Sherpa N."/>
            <person name="Shi L."/>
            <person name="Shih D."/>
            <person name="Sparrow T."/>
            <person name="Spaulding J."/>
            <person name="Stalker J."/>
            <person name="Stange-Thomann N."/>
            <person name="Stavropoulos S."/>
            <person name="Stone C."/>
            <person name="Strader C."/>
            <person name="Tesfaye S."/>
            <person name="Thomson T."/>
            <person name="Thoulutsang Y."/>
            <person name="Thoulutsang D."/>
            <person name="Topham K."/>
            <person name="Topping I."/>
            <person name="Tsamla T."/>
            <person name="Vassiliev H."/>
            <person name="Vo A."/>
            <person name="Wangchuk T."/>
            <person name="Wangdi T."/>
            <person name="Weiand M."/>
            <person name="Wilkinson J."/>
            <person name="Wilson A."/>
            <person name="Yadav S."/>
            <person name="Young G."/>
            <person name="Yu Q."/>
            <person name="Zembek L."/>
            <person name="Zhong D."/>
            <person name="Zimmer A."/>
            <person name="Zwirko Z."/>
            <person name="Jaffe D.B."/>
            <person name="Alvarez P."/>
            <person name="Brockman W."/>
            <person name="Butler J."/>
            <person name="Chin C."/>
            <person name="Gnerre S."/>
            <person name="Grabherr M."/>
            <person name="Kleber M."/>
            <person name="Mauceli E."/>
            <person name="MacCallum I."/>
        </authorList>
    </citation>
    <scope>NUCLEOTIDE SEQUENCE [LARGE SCALE GENOMIC DNA]</scope>
    <source>
        <strain evidence="18">Tucson 14024-0371.13</strain>
    </source>
</reference>
<dbReference type="PRINTS" id="PR00465">
    <property type="entry name" value="EP450IV"/>
</dbReference>
<dbReference type="GeneID" id="6502139"/>
<keyword evidence="7 14" id="KW-0479">Metal-binding</keyword>
<gene>
    <name evidence="17" type="primary">Dana\GF19379</name>
    <name evidence="17" type="synonym">dana_GLEANR_21421</name>
    <name evidence="17" type="ORF">GF19379</name>
</gene>
<dbReference type="EMBL" id="CH902630">
    <property type="protein sequence ID" value="EDV38543.1"/>
    <property type="molecule type" value="Genomic_DNA"/>
</dbReference>
<dbReference type="PRINTS" id="PR00385">
    <property type="entry name" value="P450"/>
</dbReference>
<dbReference type="GO" id="GO:0004497">
    <property type="term" value="F:monooxygenase activity"/>
    <property type="evidence" value="ECO:0007669"/>
    <property type="project" value="UniProtKB-KW"/>
</dbReference>
<dbReference type="InterPro" id="IPR036396">
    <property type="entry name" value="Cyt_P450_sf"/>
</dbReference>
<dbReference type="GO" id="GO:0020037">
    <property type="term" value="F:heme binding"/>
    <property type="evidence" value="ECO:0007669"/>
    <property type="project" value="InterPro"/>
</dbReference>
<comment type="subcellular location">
    <subcellularLocation>
        <location evidence="4">Endoplasmic reticulum membrane</location>
        <topology evidence="4">Peripheral membrane protein</topology>
    </subcellularLocation>
    <subcellularLocation>
        <location evidence="3">Microsome membrane</location>
        <topology evidence="3">Peripheral membrane protein</topology>
    </subcellularLocation>
</comment>
<proteinExistence type="inferred from homology"/>
<keyword evidence="8" id="KW-0256">Endoplasmic reticulum</keyword>
<dbReference type="KEGG" id="dan:6502139"/>
<keyword evidence="13" id="KW-0472">Membrane</keyword>
<dbReference type="PANTHER" id="PTHR24291">
    <property type="entry name" value="CYTOCHROME P450 FAMILY 4"/>
    <property type="match status" value="1"/>
</dbReference>
<evidence type="ECO:0000256" key="6">
    <source>
        <dbReference type="ARBA" id="ARBA00022617"/>
    </source>
</evidence>
<evidence type="ECO:0000256" key="12">
    <source>
        <dbReference type="ARBA" id="ARBA00023033"/>
    </source>
</evidence>
<keyword evidence="11 14" id="KW-0408">Iron</keyword>
<dbReference type="PROSITE" id="PS00086">
    <property type="entry name" value="CYTOCHROME_P450"/>
    <property type="match status" value="1"/>
</dbReference>
<organism evidence="17 18">
    <name type="scientific">Drosophila ananassae</name>
    <name type="common">Fruit fly</name>
    <dbReference type="NCBI Taxonomy" id="7217"/>
    <lineage>
        <taxon>Eukaryota</taxon>
        <taxon>Metazoa</taxon>
        <taxon>Ecdysozoa</taxon>
        <taxon>Arthropoda</taxon>
        <taxon>Hexapoda</taxon>
        <taxon>Insecta</taxon>
        <taxon>Pterygota</taxon>
        <taxon>Neoptera</taxon>
        <taxon>Endopterygota</taxon>
        <taxon>Diptera</taxon>
        <taxon>Brachycera</taxon>
        <taxon>Muscomorpha</taxon>
        <taxon>Ephydroidea</taxon>
        <taxon>Drosophilidae</taxon>
        <taxon>Drosophila</taxon>
        <taxon>Sophophora</taxon>
    </lineage>
</organism>